<reference evidence="2 3" key="1">
    <citation type="submission" date="2015-07" db="EMBL/GenBank/DDBJ databases">
        <title>The genome of Melipona quadrifasciata.</title>
        <authorList>
            <person name="Pan H."/>
            <person name="Kapheim K."/>
        </authorList>
    </citation>
    <scope>NUCLEOTIDE SEQUENCE [LARGE SCALE GENOMIC DNA]</scope>
    <source>
        <strain evidence="2">0111107301</strain>
        <tissue evidence="2">Whole body</tissue>
    </source>
</reference>
<feature type="compositionally biased region" description="Low complexity" evidence="1">
    <location>
        <begin position="31"/>
        <end position="45"/>
    </location>
</feature>
<organism evidence="2 3">
    <name type="scientific">Melipona quadrifasciata</name>
    <dbReference type="NCBI Taxonomy" id="166423"/>
    <lineage>
        <taxon>Eukaryota</taxon>
        <taxon>Metazoa</taxon>
        <taxon>Ecdysozoa</taxon>
        <taxon>Arthropoda</taxon>
        <taxon>Hexapoda</taxon>
        <taxon>Insecta</taxon>
        <taxon>Pterygota</taxon>
        <taxon>Neoptera</taxon>
        <taxon>Endopterygota</taxon>
        <taxon>Hymenoptera</taxon>
        <taxon>Apocrita</taxon>
        <taxon>Aculeata</taxon>
        <taxon>Apoidea</taxon>
        <taxon>Anthophila</taxon>
        <taxon>Apidae</taxon>
        <taxon>Melipona</taxon>
    </lineage>
</organism>
<evidence type="ECO:0000313" key="2">
    <source>
        <dbReference type="EMBL" id="KOX80482.1"/>
    </source>
</evidence>
<keyword evidence="3" id="KW-1185">Reference proteome</keyword>
<dbReference type="OrthoDB" id="7700115at2759"/>
<proteinExistence type="predicted"/>
<protein>
    <submittedName>
        <fullName evidence="2">Uncharacterized protein</fullName>
    </submittedName>
</protein>
<dbReference type="AlphaFoldDB" id="A0A0N0U7T9"/>
<gene>
    <name evidence="2" type="ORF">WN51_12965</name>
</gene>
<sequence length="152" mass="16394">MAFAAARMILKDKRRKASKEDFAPRNRSKARSASTSSFRSLSQARNKPADGVGHVNQKGSTGQKAPLTAGQKVPPGAKVAAKPAQKPTAQKGQVKVTPKAASVKTGKNKKKGQRQQYDLIVTINLVSNSNSLSFHFSMNFSEVLERRASLAM</sequence>
<name>A0A0N0U7T9_9HYME</name>
<feature type="region of interest" description="Disordered" evidence="1">
    <location>
        <begin position="1"/>
        <end position="114"/>
    </location>
</feature>
<dbReference type="STRING" id="166423.A0A0N0U7T9"/>
<feature type="compositionally biased region" description="Low complexity" evidence="1">
    <location>
        <begin position="71"/>
        <end position="93"/>
    </location>
</feature>
<accession>A0A0N0U7T9</accession>
<evidence type="ECO:0000256" key="1">
    <source>
        <dbReference type="SAM" id="MobiDB-lite"/>
    </source>
</evidence>
<evidence type="ECO:0000313" key="3">
    <source>
        <dbReference type="Proteomes" id="UP000053105"/>
    </source>
</evidence>
<dbReference type="Proteomes" id="UP000053105">
    <property type="component" value="Unassembled WGS sequence"/>
</dbReference>
<dbReference type="EMBL" id="KQ435700">
    <property type="protein sequence ID" value="KOX80482.1"/>
    <property type="molecule type" value="Genomic_DNA"/>
</dbReference>